<sequence>MLPVLTLAHWLSLHGLVTAIALLIYVITAHVLGQRRQPAAAVAWVLFILLIPYLALPAFLVFGSRKRVRALRLSGRHPLAEGASWAEQTAVALRQPAPAAYHALAVHADGAAAQAALWSVIDGARHSIDLCTFIIGRDRFGEAVVERLAARARAGVAVRLMLDGMGALMGGRADLAPLLAAGGNVVTFVPPLRSPLRGRTNLRNHRKLLIADAGREHQRLWCGGRNLASEYFEGEPGKPAWHDLSFDLRGPFVQQANALFRHDWRFAGGRPRLPAPMLPSLPGAALSAPQEAGAGRAQLVASGPDQGDDTVQSMLVTAAYRARRRLLLVTPYFVPDAALLSALCLAARRGVAVDLLLPARSNHRMSDIARGRALRALLGSGARVWLAPHMLHAKLAIVDDVLAMAGSANIDSRSLFLNYELMVAFHDTPAIDAFARWFEQEKALARPAAPARAGLLRDVGEGLVLWVGFQL</sequence>
<dbReference type="SUPFAM" id="SSF56024">
    <property type="entry name" value="Phospholipase D/nuclease"/>
    <property type="match status" value="2"/>
</dbReference>
<dbReference type="InterPro" id="IPR027379">
    <property type="entry name" value="CLS_N"/>
</dbReference>
<evidence type="ECO:0000256" key="6">
    <source>
        <dbReference type="SAM" id="Phobius"/>
    </source>
</evidence>
<comment type="subcellular location">
    <subcellularLocation>
        <location evidence="1">Cell membrane</location>
        <topology evidence="1">Multi-pass membrane protein</topology>
    </subcellularLocation>
</comment>
<gene>
    <name evidence="8" type="ORF">V4F39_18150</name>
</gene>
<keyword evidence="5 6" id="KW-0472">Membrane</keyword>
<evidence type="ECO:0000256" key="3">
    <source>
        <dbReference type="ARBA" id="ARBA00022692"/>
    </source>
</evidence>
<evidence type="ECO:0000256" key="5">
    <source>
        <dbReference type="ARBA" id="ARBA00023136"/>
    </source>
</evidence>
<dbReference type="Proteomes" id="UP001336250">
    <property type="component" value="Unassembled WGS sequence"/>
</dbReference>
<evidence type="ECO:0000259" key="7">
    <source>
        <dbReference type="PROSITE" id="PS50035"/>
    </source>
</evidence>
<name>A0AAW9QKE7_9BURK</name>
<accession>A0AAW9QKE7</accession>
<protein>
    <submittedName>
        <fullName evidence="8">Phospholipase D-like domain-containing protein</fullName>
    </submittedName>
</protein>
<keyword evidence="9" id="KW-1185">Reference proteome</keyword>
<dbReference type="PROSITE" id="PS50035">
    <property type="entry name" value="PLD"/>
    <property type="match status" value="1"/>
</dbReference>
<proteinExistence type="predicted"/>
<evidence type="ECO:0000313" key="8">
    <source>
        <dbReference type="EMBL" id="MEF7615842.1"/>
    </source>
</evidence>
<keyword evidence="4 6" id="KW-1133">Transmembrane helix</keyword>
<feature type="domain" description="PLD phosphodiesterase" evidence="7">
    <location>
        <begin position="387"/>
        <end position="414"/>
    </location>
</feature>
<dbReference type="Pfam" id="PF13396">
    <property type="entry name" value="PLDc_N"/>
    <property type="match status" value="1"/>
</dbReference>
<dbReference type="GO" id="GO:0030572">
    <property type="term" value="F:phosphatidyltransferase activity"/>
    <property type="evidence" value="ECO:0007669"/>
    <property type="project" value="UniProtKB-ARBA"/>
</dbReference>
<comment type="caution">
    <text evidence="8">The sequence shown here is derived from an EMBL/GenBank/DDBJ whole genome shotgun (WGS) entry which is preliminary data.</text>
</comment>
<organism evidence="8 9">
    <name type="scientific">Aquincola agrisoli</name>
    <dbReference type="NCBI Taxonomy" id="3119538"/>
    <lineage>
        <taxon>Bacteria</taxon>
        <taxon>Pseudomonadati</taxon>
        <taxon>Pseudomonadota</taxon>
        <taxon>Betaproteobacteria</taxon>
        <taxon>Burkholderiales</taxon>
        <taxon>Sphaerotilaceae</taxon>
        <taxon>Aquincola</taxon>
    </lineage>
</organism>
<dbReference type="Pfam" id="PF13091">
    <property type="entry name" value="PLDc_2"/>
    <property type="match status" value="2"/>
</dbReference>
<feature type="transmembrane region" description="Helical" evidence="6">
    <location>
        <begin position="39"/>
        <end position="62"/>
    </location>
</feature>
<evidence type="ECO:0000256" key="1">
    <source>
        <dbReference type="ARBA" id="ARBA00004651"/>
    </source>
</evidence>
<dbReference type="InterPro" id="IPR025202">
    <property type="entry name" value="PLD-like_dom"/>
</dbReference>
<keyword evidence="3 6" id="KW-0812">Transmembrane</keyword>
<dbReference type="GO" id="GO:0005886">
    <property type="term" value="C:plasma membrane"/>
    <property type="evidence" value="ECO:0007669"/>
    <property type="project" value="UniProtKB-SubCell"/>
</dbReference>
<dbReference type="EMBL" id="JAZIBG010000036">
    <property type="protein sequence ID" value="MEF7615842.1"/>
    <property type="molecule type" value="Genomic_DNA"/>
</dbReference>
<dbReference type="PANTHER" id="PTHR21248:SF22">
    <property type="entry name" value="PHOSPHOLIPASE D"/>
    <property type="match status" value="1"/>
</dbReference>
<dbReference type="RefSeq" id="WP_332291171.1">
    <property type="nucleotide sequence ID" value="NZ_JAZIBG010000036.1"/>
</dbReference>
<feature type="transmembrane region" description="Helical" evidence="6">
    <location>
        <begin position="7"/>
        <end position="27"/>
    </location>
</feature>
<dbReference type="Gene3D" id="3.30.870.10">
    <property type="entry name" value="Endonuclease Chain A"/>
    <property type="match status" value="2"/>
</dbReference>
<dbReference type="InterPro" id="IPR001736">
    <property type="entry name" value="PLipase_D/transphosphatidylase"/>
</dbReference>
<keyword evidence="2" id="KW-1003">Cell membrane</keyword>
<evidence type="ECO:0000256" key="2">
    <source>
        <dbReference type="ARBA" id="ARBA00022475"/>
    </source>
</evidence>
<reference evidence="8 9" key="1">
    <citation type="submission" date="2024-02" db="EMBL/GenBank/DDBJ databases">
        <title>Genome sequence of Aquincola sp. MAHUQ-54.</title>
        <authorList>
            <person name="Huq M.A."/>
        </authorList>
    </citation>
    <scope>NUCLEOTIDE SEQUENCE [LARGE SCALE GENOMIC DNA]</scope>
    <source>
        <strain evidence="8 9">MAHUQ-54</strain>
    </source>
</reference>
<evidence type="ECO:0000256" key="4">
    <source>
        <dbReference type="ARBA" id="ARBA00022989"/>
    </source>
</evidence>
<dbReference type="SMART" id="SM00155">
    <property type="entry name" value="PLDc"/>
    <property type="match status" value="2"/>
</dbReference>
<dbReference type="AlphaFoldDB" id="A0AAW9QKE7"/>
<dbReference type="PANTHER" id="PTHR21248">
    <property type="entry name" value="CARDIOLIPIN SYNTHASE"/>
    <property type="match status" value="1"/>
</dbReference>
<dbReference type="GO" id="GO:0032049">
    <property type="term" value="P:cardiolipin biosynthetic process"/>
    <property type="evidence" value="ECO:0007669"/>
    <property type="project" value="UniProtKB-ARBA"/>
</dbReference>
<evidence type="ECO:0000313" key="9">
    <source>
        <dbReference type="Proteomes" id="UP001336250"/>
    </source>
</evidence>